<keyword evidence="4" id="KW-1185">Reference proteome</keyword>
<dbReference type="Pfam" id="PF13500">
    <property type="entry name" value="AAA_26"/>
    <property type="match status" value="1"/>
</dbReference>
<dbReference type="CDD" id="cd03109">
    <property type="entry name" value="DTBS"/>
    <property type="match status" value="1"/>
</dbReference>
<dbReference type="AlphaFoldDB" id="D3PDU2"/>
<dbReference type="KEGG" id="ddf:DEFDS_1298"/>
<dbReference type="NCBIfam" id="TIGR00347">
    <property type="entry name" value="bioD"/>
    <property type="match status" value="1"/>
</dbReference>
<evidence type="ECO:0000256" key="2">
    <source>
        <dbReference type="NCBIfam" id="TIGR00347"/>
    </source>
</evidence>
<dbReference type="PIRSF" id="PIRSF006755">
    <property type="entry name" value="DTB_synth"/>
    <property type="match status" value="1"/>
</dbReference>
<evidence type="ECO:0000313" key="3">
    <source>
        <dbReference type="EMBL" id="BAI80765.1"/>
    </source>
</evidence>
<dbReference type="GO" id="GO:0000287">
    <property type="term" value="F:magnesium ion binding"/>
    <property type="evidence" value="ECO:0007669"/>
    <property type="project" value="InterPro"/>
</dbReference>
<evidence type="ECO:0000256" key="1">
    <source>
        <dbReference type="ARBA" id="ARBA00022756"/>
    </source>
</evidence>
<evidence type="ECO:0000313" key="4">
    <source>
        <dbReference type="Proteomes" id="UP000001520"/>
    </source>
</evidence>
<dbReference type="eggNOG" id="COG0132">
    <property type="taxonomic scope" value="Bacteria"/>
</dbReference>
<reference evidence="3 4" key="1">
    <citation type="journal article" date="2010" name="DNA Res.">
        <title>Bacterial lifestyle in a deep-sea hydrothermal vent chimney revealed by the genome sequence of the thermophilic bacterium Deferribacter desulfuricans SSM1.</title>
        <authorList>
            <person name="Takaki Y."/>
            <person name="Shimamura S."/>
            <person name="Nakagawa S."/>
            <person name="Fukuhara Y."/>
            <person name="Horikawa H."/>
            <person name="Ankai A."/>
            <person name="Harada T."/>
            <person name="Hosoyama A."/>
            <person name="Oguchi A."/>
            <person name="Fukui S."/>
            <person name="Fujita N."/>
            <person name="Takami H."/>
            <person name="Takai K."/>
        </authorList>
    </citation>
    <scope>NUCLEOTIDE SEQUENCE [LARGE SCALE GENOMIC DNA]</scope>
    <source>
        <strain evidence="4">DSM 14783 / JCM 11476 / NBRC 101012 / SSM1</strain>
    </source>
</reference>
<protein>
    <recommendedName>
        <fullName evidence="2">Dethiobiotin synthase</fullName>
        <ecNumber evidence="2">6.3.3.3</ecNumber>
    </recommendedName>
</protein>
<dbReference type="Proteomes" id="UP000001520">
    <property type="component" value="Chromosome"/>
</dbReference>
<dbReference type="InterPro" id="IPR004472">
    <property type="entry name" value="DTB_synth_BioD"/>
</dbReference>
<dbReference type="STRING" id="639282.DEFDS_1298"/>
<dbReference type="EC" id="6.3.3.3" evidence="2"/>
<dbReference type="Gene3D" id="3.40.50.300">
    <property type="entry name" value="P-loop containing nucleotide triphosphate hydrolases"/>
    <property type="match status" value="1"/>
</dbReference>
<organism evidence="3 4">
    <name type="scientific">Deferribacter desulfuricans (strain DSM 14783 / JCM 11476 / NBRC 101012 / SSM1)</name>
    <dbReference type="NCBI Taxonomy" id="639282"/>
    <lineage>
        <taxon>Bacteria</taxon>
        <taxon>Pseudomonadati</taxon>
        <taxon>Deferribacterota</taxon>
        <taxon>Deferribacteres</taxon>
        <taxon>Deferribacterales</taxon>
        <taxon>Deferribacteraceae</taxon>
        <taxon>Deferribacter</taxon>
    </lineage>
</organism>
<dbReference type="GO" id="GO:0009102">
    <property type="term" value="P:biotin biosynthetic process"/>
    <property type="evidence" value="ECO:0007669"/>
    <property type="project" value="UniProtKB-UniRule"/>
</dbReference>
<dbReference type="RefSeq" id="WP_013008012.1">
    <property type="nucleotide sequence ID" value="NC_013939.1"/>
</dbReference>
<dbReference type="EMBL" id="AP011529">
    <property type="protein sequence ID" value="BAI80765.1"/>
    <property type="molecule type" value="Genomic_DNA"/>
</dbReference>
<sequence>MSKKVLILGTNTEVGKTYFSAEYCKYLISKREKVVYLKIVQTGYPKDDDAKFIANYAKIDEKYCFSIVRAEPPVAPASVFEKFPLIKVKDTVKKYEDVDVMILETAGGICSPLDKSLLNYHLINELNVDEVILVVPDKLGCISDALVADYLLKNEGVEYKIAFNEYFKQSELQKNFEMINHFTGGKIKIIFDQDKLLFE</sequence>
<dbReference type="SUPFAM" id="SSF52540">
    <property type="entry name" value="P-loop containing nucleoside triphosphate hydrolases"/>
    <property type="match status" value="1"/>
</dbReference>
<dbReference type="PANTHER" id="PTHR43210">
    <property type="entry name" value="DETHIOBIOTIN SYNTHETASE"/>
    <property type="match status" value="1"/>
</dbReference>
<gene>
    <name evidence="3" type="primary">bioD</name>
    <name evidence="3" type="ordered locus">DEFDS_1298</name>
</gene>
<dbReference type="GO" id="GO:0004141">
    <property type="term" value="F:dethiobiotin synthase activity"/>
    <property type="evidence" value="ECO:0007669"/>
    <property type="project" value="UniProtKB-UniRule"/>
</dbReference>
<dbReference type="GO" id="GO:0005829">
    <property type="term" value="C:cytosol"/>
    <property type="evidence" value="ECO:0007669"/>
    <property type="project" value="TreeGrafter"/>
</dbReference>
<dbReference type="HOGENOM" id="CLU_072551_3_1_0"/>
<accession>D3PDU2</accession>
<keyword evidence="1" id="KW-0093">Biotin biosynthesis</keyword>
<dbReference type="PANTHER" id="PTHR43210:SF5">
    <property type="entry name" value="DETHIOBIOTIN SYNTHETASE"/>
    <property type="match status" value="1"/>
</dbReference>
<name>D3PDU2_DEFDS</name>
<dbReference type="UniPathway" id="UPA00078"/>
<proteinExistence type="predicted"/>
<keyword evidence="3" id="KW-0436">Ligase</keyword>
<dbReference type="InterPro" id="IPR027417">
    <property type="entry name" value="P-loop_NTPase"/>
</dbReference>
<dbReference type="GO" id="GO:0005524">
    <property type="term" value="F:ATP binding"/>
    <property type="evidence" value="ECO:0007669"/>
    <property type="project" value="InterPro"/>
</dbReference>